<dbReference type="Proteomes" id="UP000016666">
    <property type="component" value="Chromosome 5"/>
</dbReference>
<feature type="transmembrane region" description="Helical" evidence="11">
    <location>
        <begin position="238"/>
        <end position="261"/>
    </location>
</feature>
<evidence type="ECO:0000313" key="13">
    <source>
        <dbReference type="Ensembl" id="ENSAPLP00000028947.1"/>
    </source>
</evidence>
<dbReference type="PROSITE" id="PS00237">
    <property type="entry name" value="G_PROTEIN_RECEP_F1_1"/>
    <property type="match status" value="1"/>
</dbReference>
<evidence type="ECO:0000313" key="14">
    <source>
        <dbReference type="Proteomes" id="UP000016666"/>
    </source>
</evidence>
<evidence type="ECO:0000256" key="8">
    <source>
        <dbReference type="ARBA" id="ARBA00023180"/>
    </source>
</evidence>
<keyword evidence="3 10" id="KW-0812">Transmembrane</keyword>
<sequence>MDSENVTALSGFILLGFSDVPELQTPMFIIFLSLYTLLVMGNLLLMLLINTDPQLYKPMYFFLTHLSFMDFCLSSAVIPKALETFLFGTSNISFVGCFAQMHVFLMLVICECFLLGVMAYDRYAAVCQPLHYTALMSRARCYRMTMLVYATGFLSSLVHTVLAGRLAFCRARSIDHFFCELPALLHLSCSSTHPNHILQVCSAELNILGSILVILASYTCILYTVLRMPSAGTRMKVFSTCTSHLAAVTIFYVPGLVTYMLPSEARPQGEEKLVSVFYAAVTPLLNPLVYSLRNREVKGALRRLWGQRLDHSTG</sequence>
<dbReference type="GO" id="GO:0005886">
    <property type="term" value="C:plasma membrane"/>
    <property type="evidence" value="ECO:0007669"/>
    <property type="project" value="UniProtKB-SubCell"/>
</dbReference>
<dbReference type="InterPro" id="IPR017452">
    <property type="entry name" value="GPCR_Rhodpsn_7TM"/>
</dbReference>
<feature type="transmembrane region" description="Helical" evidence="11">
    <location>
        <begin position="60"/>
        <end position="78"/>
    </location>
</feature>
<keyword evidence="11" id="KW-0552">Olfaction</keyword>
<evidence type="ECO:0000259" key="12">
    <source>
        <dbReference type="PROSITE" id="PS50262"/>
    </source>
</evidence>
<feature type="transmembrane region" description="Helical" evidence="11">
    <location>
        <begin position="28"/>
        <end position="48"/>
    </location>
</feature>
<dbReference type="GO" id="GO:0004930">
    <property type="term" value="F:G protein-coupled receptor activity"/>
    <property type="evidence" value="ECO:0007669"/>
    <property type="project" value="UniProtKB-KW"/>
</dbReference>
<dbReference type="InterPro" id="IPR000276">
    <property type="entry name" value="GPCR_Rhodpsn"/>
</dbReference>
<keyword evidence="7 10" id="KW-0675">Receptor</keyword>
<feature type="transmembrane region" description="Helical" evidence="11">
    <location>
        <begin position="273"/>
        <end position="292"/>
    </location>
</feature>
<dbReference type="PRINTS" id="PR00245">
    <property type="entry name" value="OLFACTORYR"/>
</dbReference>
<protein>
    <recommendedName>
        <fullName evidence="11">Olfactory receptor</fullName>
    </recommendedName>
</protein>
<proteinExistence type="inferred from homology"/>
<dbReference type="Gene3D" id="1.20.1070.10">
    <property type="entry name" value="Rhodopsin 7-helix transmembrane proteins"/>
    <property type="match status" value="1"/>
</dbReference>
<dbReference type="InterPro" id="IPR000725">
    <property type="entry name" value="Olfact_rcpt"/>
</dbReference>
<evidence type="ECO:0000256" key="4">
    <source>
        <dbReference type="ARBA" id="ARBA00022989"/>
    </source>
</evidence>
<dbReference type="Pfam" id="PF13853">
    <property type="entry name" value="7tm_4"/>
    <property type="match status" value="1"/>
</dbReference>
<evidence type="ECO:0000256" key="10">
    <source>
        <dbReference type="RuleBase" id="RU000688"/>
    </source>
</evidence>
<feature type="transmembrane region" description="Helical" evidence="11">
    <location>
        <begin position="141"/>
        <end position="162"/>
    </location>
</feature>
<dbReference type="OMA" id="ARSINHF"/>
<comment type="similarity">
    <text evidence="10">Belongs to the G-protein coupled receptor 1 family.</text>
</comment>
<dbReference type="Ensembl" id="ENSAPLT00000018931.1">
    <property type="protein sequence ID" value="ENSAPLP00000028947.1"/>
    <property type="gene ID" value="ENSAPLG00000027992.1"/>
</dbReference>
<keyword evidence="5 10" id="KW-0297">G-protein coupled receptor</keyword>
<evidence type="ECO:0000256" key="5">
    <source>
        <dbReference type="ARBA" id="ARBA00023040"/>
    </source>
</evidence>
<dbReference type="FunFam" id="1.20.1070.10:FF:000003">
    <property type="entry name" value="Olfactory receptor"/>
    <property type="match status" value="1"/>
</dbReference>
<keyword evidence="11" id="KW-1003">Cell membrane</keyword>
<feature type="transmembrane region" description="Helical" evidence="11">
    <location>
        <begin position="98"/>
        <end position="120"/>
    </location>
</feature>
<keyword evidence="8" id="KW-0325">Glycoprotein</keyword>
<keyword evidence="14" id="KW-1185">Reference proteome</keyword>
<keyword evidence="6 11" id="KW-0472">Membrane</keyword>
<keyword evidence="4 11" id="KW-1133">Transmembrane helix</keyword>
<evidence type="ECO:0000256" key="6">
    <source>
        <dbReference type="ARBA" id="ARBA00023136"/>
    </source>
</evidence>
<evidence type="ECO:0000256" key="2">
    <source>
        <dbReference type="ARBA" id="ARBA00004141"/>
    </source>
</evidence>
<organism evidence="13 14">
    <name type="scientific">Anas platyrhynchos platyrhynchos</name>
    <name type="common">Northern mallard</name>
    <dbReference type="NCBI Taxonomy" id="8840"/>
    <lineage>
        <taxon>Eukaryota</taxon>
        <taxon>Metazoa</taxon>
        <taxon>Chordata</taxon>
        <taxon>Craniata</taxon>
        <taxon>Vertebrata</taxon>
        <taxon>Euteleostomi</taxon>
        <taxon>Archelosauria</taxon>
        <taxon>Archosauria</taxon>
        <taxon>Dinosauria</taxon>
        <taxon>Saurischia</taxon>
        <taxon>Theropoda</taxon>
        <taxon>Coelurosauria</taxon>
        <taxon>Aves</taxon>
        <taxon>Neognathae</taxon>
        <taxon>Galloanserae</taxon>
        <taxon>Anseriformes</taxon>
        <taxon>Anatidae</taxon>
        <taxon>Anatinae</taxon>
        <taxon>Anas</taxon>
    </lineage>
</organism>
<reference evidence="13 14" key="1">
    <citation type="submission" date="2017-10" db="EMBL/GenBank/DDBJ databases">
        <title>A new Pekin duck reference genome.</title>
        <authorList>
            <person name="Hou Z.-C."/>
            <person name="Zhou Z.-K."/>
            <person name="Zhu F."/>
            <person name="Hou S.-S."/>
        </authorList>
    </citation>
    <scope>NUCLEOTIDE SEQUENCE [LARGE SCALE GENOMIC DNA]</scope>
</reference>
<dbReference type="SUPFAM" id="SSF81321">
    <property type="entry name" value="Family A G protein-coupled receptor-like"/>
    <property type="match status" value="1"/>
</dbReference>
<dbReference type="PRINTS" id="PR00237">
    <property type="entry name" value="GPCRRHODOPSN"/>
</dbReference>
<dbReference type="PROSITE" id="PS50262">
    <property type="entry name" value="G_PROTEIN_RECEP_F1_2"/>
    <property type="match status" value="1"/>
</dbReference>
<evidence type="ECO:0000256" key="1">
    <source>
        <dbReference type="ARBA" id="ARBA00002936"/>
    </source>
</evidence>
<comment type="subcellular location">
    <subcellularLocation>
        <location evidence="11">Cell membrane</location>
        <topology evidence="11">Multi-pass membrane protein</topology>
    </subcellularLocation>
    <subcellularLocation>
        <location evidence="2">Membrane</location>
        <topology evidence="2">Multi-pass membrane protein</topology>
    </subcellularLocation>
</comment>
<evidence type="ECO:0000256" key="11">
    <source>
        <dbReference type="RuleBase" id="RU363047"/>
    </source>
</evidence>
<dbReference type="AlphaFoldDB" id="A0A493TSU5"/>
<dbReference type="PANTHER" id="PTHR48018">
    <property type="entry name" value="OLFACTORY RECEPTOR"/>
    <property type="match status" value="1"/>
</dbReference>
<reference evidence="13" key="3">
    <citation type="submission" date="2025-09" db="UniProtKB">
        <authorList>
            <consortium name="Ensembl"/>
        </authorList>
    </citation>
    <scope>IDENTIFICATION</scope>
</reference>
<keyword evidence="9 10" id="KW-0807">Transducer</keyword>
<reference evidence="13" key="2">
    <citation type="submission" date="2025-08" db="UniProtKB">
        <authorList>
            <consortium name="Ensembl"/>
        </authorList>
    </citation>
    <scope>IDENTIFICATION</scope>
</reference>
<keyword evidence="11" id="KW-0716">Sensory transduction</keyword>
<evidence type="ECO:0000256" key="3">
    <source>
        <dbReference type="ARBA" id="ARBA00022692"/>
    </source>
</evidence>
<evidence type="ECO:0000256" key="7">
    <source>
        <dbReference type="ARBA" id="ARBA00023170"/>
    </source>
</evidence>
<accession>A0A493TSU5</accession>
<name>A0A493TSU5_ANAPP</name>
<feature type="domain" description="G-protein coupled receptors family 1 profile" evidence="12">
    <location>
        <begin position="41"/>
        <end position="290"/>
    </location>
</feature>
<comment type="function">
    <text evidence="1">Odorant receptor.</text>
</comment>
<dbReference type="GO" id="GO:0004984">
    <property type="term" value="F:olfactory receptor activity"/>
    <property type="evidence" value="ECO:0007669"/>
    <property type="project" value="InterPro"/>
</dbReference>
<feature type="transmembrane region" description="Helical" evidence="11">
    <location>
        <begin position="207"/>
        <end position="226"/>
    </location>
</feature>
<dbReference type="GeneTree" id="ENSGT01150000286921"/>
<evidence type="ECO:0000256" key="9">
    <source>
        <dbReference type="ARBA" id="ARBA00023224"/>
    </source>
</evidence>